<evidence type="ECO:0000256" key="6">
    <source>
        <dbReference type="ARBA" id="ARBA00023146"/>
    </source>
</evidence>
<feature type="region of interest" description="Disordered" evidence="9">
    <location>
        <begin position="447"/>
        <end position="473"/>
    </location>
</feature>
<protein>
    <recommendedName>
        <fullName evidence="8">Tyrosine--tRNA ligase</fullName>
        <ecNumber evidence="8">6.1.1.1</ecNumber>
    </recommendedName>
    <alternativeName>
        <fullName evidence="8">Tyrosyl-tRNA synthetase</fullName>
    </alternativeName>
</protein>
<dbReference type="GeneID" id="63766323"/>
<evidence type="ECO:0000256" key="1">
    <source>
        <dbReference type="ARBA" id="ARBA00005594"/>
    </source>
</evidence>
<dbReference type="SUPFAM" id="SSF55174">
    <property type="entry name" value="Alpha-L RNA-binding motif"/>
    <property type="match status" value="1"/>
</dbReference>
<feature type="domain" description="Tyrosyl-tRNA synthetase C-terminal" evidence="10">
    <location>
        <begin position="489"/>
        <end position="611"/>
    </location>
</feature>
<dbReference type="STRING" id="1036612.A0A1L9TXH8"/>
<dbReference type="GO" id="GO:0004831">
    <property type="term" value="F:tyrosine-tRNA ligase activity"/>
    <property type="evidence" value="ECO:0007669"/>
    <property type="project" value="UniProtKB-EC"/>
</dbReference>
<gene>
    <name evidence="11" type="ORF">ASPSYDRAFT_63792</name>
</gene>
<dbReference type="FunFam" id="3.40.50.620:FF:000227">
    <property type="entry name" value="Tyrosine--tRNA ligase"/>
    <property type="match status" value="1"/>
</dbReference>
<keyword evidence="5 8" id="KW-0648">Protein biosynthesis</keyword>
<dbReference type="FunFam" id="1.10.240.10:FF:000001">
    <property type="entry name" value="Tyrosine--tRNA ligase"/>
    <property type="match status" value="1"/>
</dbReference>
<dbReference type="Pfam" id="PF00579">
    <property type="entry name" value="tRNA-synt_1b"/>
    <property type="match status" value="1"/>
</dbReference>
<dbReference type="InterPro" id="IPR002305">
    <property type="entry name" value="aa-tRNA-synth_Ic"/>
</dbReference>
<dbReference type="PANTHER" id="PTHR11766:SF0">
    <property type="entry name" value="TYROSINE--TRNA LIGASE, MITOCHONDRIAL"/>
    <property type="match status" value="1"/>
</dbReference>
<dbReference type="GO" id="GO:0005829">
    <property type="term" value="C:cytosol"/>
    <property type="evidence" value="ECO:0007669"/>
    <property type="project" value="TreeGrafter"/>
</dbReference>
<dbReference type="GO" id="GO:0005524">
    <property type="term" value="F:ATP binding"/>
    <property type="evidence" value="ECO:0007669"/>
    <property type="project" value="UniProtKB-KW"/>
</dbReference>
<evidence type="ECO:0000256" key="5">
    <source>
        <dbReference type="ARBA" id="ARBA00022917"/>
    </source>
</evidence>
<reference evidence="12" key="1">
    <citation type="journal article" date="2017" name="Genome Biol.">
        <title>Comparative genomics reveals high biological diversity and specific adaptations in the industrially and medically important fungal genus Aspergillus.</title>
        <authorList>
            <person name="de Vries R.P."/>
            <person name="Riley R."/>
            <person name="Wiebenga A."/>
            <person name="Aguilar-Osorio G."/>
            <person name="Amillis S."/>
            <person name="Uchima C.A."/>
            <person name="Anderluh G."/>
            <person name="Asadollahi M."/>
            <person name="Askin M."/>
            <person name="Barry K."/>
            <person name="Battaglia E."/>
            <person name="Bayram O."/>
            <person name="Benocci T."/>
            <person name="Braus-Stromeyer S.A."/>
            <person name="Caldana C."/>
            <person name="Canovas D."/>
            <person name="Cerqueira G.C."/>
            <person name="Chen F."/>
            <person name="Chen W."/>
            <person name="Choi C."/>
            <person name="Clum A."/>
            <person name="Dos Santos R.A."/>
            <person name="Damasio A.R."/>
            <person name="Diallinas G."/>
            <person name="Emri T."/>
            <person name="Fekete E."/>
            <person name="Flipphi M."/>
            <person name="Freyberg S."/>
            <person name="Gallo A."/>
            <person name="Gournas C."/>
            <person name="Habgood R."/>
            <person name="Hainaut M."/>
            <person name="Harispe M.L."/>
            <person name="Henrissat B."/>
            <person name="Hilden K.S."/>
            <person name="Hope R."/>
            <person name="Hossain A."/>
            <person name="Karabika E."/>
            <person name="Karaffa L."/>
            <person name="Karanyi Z."/>
            <person name="Krasevec N."/>
            <person name="Kuo A."/>
            <person name="Kusch H."/>
            <person name="LaButti K."/>
            <person name="Lagendijk E.L."/>
            <person name="Lapidus A."/>
            <person name="Levasseur A."/>
            <person name="Lindquist E."/>
            <person name="Lipzen A."/>
            <person name="Logrieco A.F."/>
            <person name="MacCabe A."/>
            <person name="Maekelae M.R."/>
            <person name="Malavazi I."/>
            <person name="Melin P."/>
            <person name="Meyer V."/>
            <person name="Mielnichuk N."/>
            <person name="Miskei M."/>
            <person name="Molnar A.P."/>
            <person name="Mule G."/>
            <person name="Ngan C.Y."/>
            <person name="Orejas M."/>
            <person name="Orosz E."/>
            <person name="Ouedraogo J.P."/>
            <person name="Overkamp K.M."/>
            <person name="Park H.-S."/>
            <person name="Perrone G."/>
            <person name="Piumi F."/>
            <person name="Punt P.J."/>
            <person name="Ram A.F."/>
            <person name="Ramon A."/>
            <person name="Rauscher S."/>
            <person name="Record E."/>
            <person name="Riano-Pachon D.M."/>
            <person name="Robert V."/>
            <person name="Roehrig J."/>
            <person name="Ruller R."/>
            <person name="Salamov A."/>
            <person name="Salih N.S."/>
            <person name="Samson R.A."/>
            <person name="Sandor E."/>
            <person name="Sanguinetti M."/>
            <person name="Schuetze T."/>
            <person name="Sepcic K."/>
            <person name="Shelest E."/>
            <person name="Sherlock G."/>
            <person name="Sophianopoulou V."/>
            <person name="Squina F.M."/>
            <person name="Sun H."/>
            <person name="Susca A."/>
            <person name="Todd R.B."/>
            <person name="Tsang A."/>
            <person name="Unkles S.E."/>
            <person name="van de Wiele N."/>
            <person name="van Rossen-Uffink D."/>
            <person name="Oliveira J.V."/>
            <person name="Vesth T.C."/>
            <person name="Visser J."/>
            <person name="Yu J.-H."/>
            <person name="Zhou M."/>
            <person name="Andersen M.R."/>
            <person name="Archer D.B."/>
            <person name="Baker S.E."/>
            <person name="Benoit I."/>
            <person name="Brakhage A.A."/>
            <person name="Braus G.H."/>
            <person name="Fischer R."/>
            <person name="Frisvad J.C."/>
            <person name="Goldman G.H."/>
            <person name="Houbraken J."/>
            <person name="Oakley B."/>
            <person name="Pocsi I."/>
            <person name="Scazzocchio C."/>
            <person name="Seiboth B."/>
            <person name="vanKuyk P.A."/>
            <person name="Wortman J."/>
            <person name="Dyer P.S."/>
            <person name="Grigoriev I.V."/>
        </authorList>
    </citation>
    <scope>NUCLEOTIDE SEQUENCE [LARGE SCALE GENOMIC DNA]</scope>
    <source>
        <strain evidence="12">CBS 593.65</strain>
    </source>
</reference>
<dbReference type="GO" id="GO:0005739">
    <property type="term" value="C:mitochondrion"/>
    <property type="evidence" value="ECO:0007669"/>
    <property type="project" value="TreeGrafter"/>
</dbReference>
<dbReference type="PRINTS" id="PR01040">
    <property type="entry name" value="TRNASYNTHTYR"/>
</dbReference>
<dbReference type="PROSITE" id="PS00178">
    <property type="entry name" value="AA_TRNA_LIGASE_I"/>
    <property type="match status" value="1"/>
</dbReference>
<dbReference type="EC" id="6.1.1.1" evidence="8"/>
<organism evidence="11 12">
    <name type="scientific">Aspergillus sydowii CBS 593.65</name>
    <dbReference type="NCBI Taxonomy" id="1036612"/>
    <lineage>
        <taxon>Eukaryota</taxon>
        <taxon>Fungi</taxon>
        <taxon>Dikarya</taxon>
        <taxon>Ascomycota</taxon>
        <taxon>Pezizomycotina</taxon>
        <taxon>Eurotiomycetes</taxon>
        <taxon>Eurotiomycetidae</taxon>
        <taxon>Eurotiales</taxon>
        <taxon>Aspergillaceae</taxon>
        <taxon>Aspergillus</taxon>
        <taxon>Aspergillus subgen. Nidulantes</taxon>
    </lineage>
</organism>
<dbReference type="PANTHER" id="PTHR11766">
    <property type="entry name" value="TYROSYL-TRNA SYNTHETASE"/>
    <property type="match status" value="1"/>
</dbReference>
<dbReference type="GO" id="GO:0003723">
    <property type="term" value="F:RNA binding"/>
    <property type="evidence" value="ECO:0007669"/>
    <property type="project" value="InterPro"/>
</dbReference>
<proteinExistence type="inferred from homology"/>
<dbReference type="EMBL" id="KV878582">
    <property type="protein sequence ID" value="OJJ64068.1"/>
    <property type="molecule type" value="Genomic_DNA"/>
</dbReference>
<keyword evidence="2 8" id="KW-0436">Ligase</keyword>
<evidence type="ECO:0000256" key="8">
    <source>
        <dbReference type="RuleBase" id="RU361234"/>
    </source>
</evidence>
<sequence length="629" mass="70962">MRPHPLPLPFTAHIRATPAVRRFPRPICGTRQYARTAEVLSTNTFRSRNSKLSSAKIASCLMGDQRRGITQAYMQRIADANAEWTGFAEEIKQGKRKSFVEHLEERGLMHDAVGERDLLHRIFTEKRVGMYAGVDPTAPSMHVGHMLPFMVLAWGYVWGLPVTFLLGGATSRIGDPTGRLKGREQVHSSIRKANMASMHMQLKKLGASIEQYGRRHGYERKMHWKRALTNNNIWWNKIPFLEVLRDLGAYMRLGPMLGRDTVKTRLAKGDGMSFGEFSYPLLQAWDWWMLFRNGCQVQVGGSDQYGNILFGMDAVKTISRNTANQEDRKPLEDDMDKPIGLTTPLLTAPSGEKFGKSAGNAIWLDKDMTSTFELYQFFVRTPDDVVERYLKMFTFLPIPEISKIMEEQNKDPSKRVAQHALASEFVELIHGKQEADAVAIQHRQLFRPRSSTAEPTPMPKIPDSTRGNPQSRTYGFINPQADNPYAPQTNFANMPSARVTLPESLIYGQTFHKILWYAGLVSSKSEGHRIVNNQGAYVGSRPGIQKSLTGGGMSDALTFTPIKTWPAPKTPEFIMDGNLLILKLGKWKLKVVNIISDEQFKEQGLTAPGWEEFQAEKEKSKEAQAQTSE</sequence>
<dbReference type="Proteomes" id="UP000184356">
    <property type="component" value="Unassembled WGS sequence"/>
</dbReference>
<dbReference type="InterPro" id="IPR002307">
    <property type="entry name" value="Tyr-tRNA-ligase"/>
</dbReference>
<keyword evidence="6 8" id="KW-0030">Aminoacyl-tRNA synthetase</keyword>
<dbReference type="InterPro" id="IPR024088">
    <property type="entry name" value="Tyr-tRNA-ligase_bac-type"/>
</dbReference>
<dbReference type="InterPro" id="IPR014729">
    <property type="entry name" value="Rossmann-like_a/b/a_fold"/>
</dbReference>
<dbReference type="OrthoDB" id="337870at2759"/>
<evidence type="ECO:0000256" key="2">
    <source>
        <dbReference type="ARBA" id="ARBA00022598"/>
    </source>
</evidence>
<evidence type="ECO:0000256" key="9">
    <source>
        <dbReference type="SAM" id="MobiDB-lite"/>
    </source>
</evidence>
<keyword evidence="4 8" id="KW-0067">ATP-binding</keyword>
<keyword evidence="12" id="KW-1185">Reference proteome</keyword>
<dbReference type="NCBIfam" id="TIGR00234">
    <property type="entry name" value="tyrS"/>
    <property type="match status" value="1"/>
</dbReference>
<accession>A0A1L9TXH8</accession>
<dbReference type="Gene3D" id="3.40.50.620">
    <property type="entry name" value="HUPs"/>
    <property type="match status" value="1"/>
</dbReference>
<comment type="catalytic activity">
    <reaction evidence="7 8">
        <text>tRNA(Tyr) + L-tyrosine + ATP = L-tyrosyl-tRNA(Tyr) + AMP + diphosphate + H(+)</text>
        <dbReference type="Rhea" id="RHEA:10220"/>
        <dbReference type="Rhea" id="RHEA-COMP:9706"/>
        <dbReference type="Rhea" id="RHEA-COMP:9707"/>
        <dbReference type="ChEBI" id="CHEBI:15378"/>
        <dbReference type="ChEBI" id="CHEBI:30616"/>
        <dbReference type="ChEBI" id="CHEBI:33019"/>
        <dbReference type="ChEBI" id="CHEBI:58315"/>
        <dbReference type="ChEBI" id="CHEBI:78442"/>
        <dbReference type="ChEBI" id="CHEBI:78536"/>
        <dbReference type="ChEBI" id="CHEBI:456215"/>
        <dbReference type="EC" id="6.1.1.1"/>
    </reaction>
</comment>
<keyword evidence="3 8" id="KW-0547">Nucleotide-binding</keyword>
<name>A0A1L9TXH8_9EURO</name>
<dbReference type="Gene3D" id="1.10.240.10">
    <property type="entry name" value="Tyrosyl-Transfer RNA Synthetase"/>
    <property type="match status" value="1"/>
</dbReference>
<comment type="similarity">
    <text evidence="1 8">Belongs to the class-I aminoacyl-tRNA synthetase family.</text>
</comment>
<dbReference type="GO" id="GO:0006437">
    <property type="term" value="P:tyrosyl-tRNA aminoacylation"/>
    <property type="evidence" value="ECO:0007669"/>
    <property type="project" value="InterPro"/>
</dbReference>
<evidence type="ECO:0000313" key="12">
    <source>
        <dbReference type="Proteomes" id="UP000184356"/>
    </source>
</evidence>
<dbReference type="CDD" id="cd00805">
    <property type="entry name" value="TyrRS_core"/>
    <property type="match status" value="1"/>
</dbReference>
<dbReference type="InterPro" id="IPR032005">
    <property type="entry name" value="TyrRSs_C"/>
</dbReference>
<evidence type="ECO:0000259" key="10">
    <source>
        <dbReference type="Pfam" id="PF16714"/>
    </source>
</evidence>
<dbReference type="Pfam" id="PF16714">
    <property type="entry name" value="TyrRSs_C"/>
    <property type="match status" value="1"/>
</dbReference>
<dbReference type="AlphaFoldDB" id="A0A1L9TXH8"/>
<evidence type="ECO:0000313" key="11">
    <source>
        <dbReference type="EMBL" id="OJJ64068.1"/>
    </source>
</evidence>
<evidence type="ECO:0000256" key="4">
    <source>
        <dbReference type="ARBA" id="ARBA00022840"/>
    </source>
</evidence>
<evidence type="ECO:0000256" key="7">
    <source>
        <dbReference type="ARBA" id="ARBA00048248"/>
    </source>
</evidence>
<dbReference type="SUPFAM" id="SSF52374">
    <property type="entry name" value="Nucleotidylyl transferase"/>
    <property type="match status" value="1"/>
</dbReference>
<dbReference type="VEuPathDB" id="FungiDB:ASPSYDRAFT_63792"/>
<dbReference type="RefSeq" id="XP_040707874.1">
    <property type="nucleotide sequence ID" value="XM_040850250.1"/>
</dbReference>
<evidence type="ECO:0000256" key="3">
    <source>
        <dbReference type="ARBA" id="ARBA00022741"/>
    </source>
</evidence>
<dbReference type="InterPro" id="IPR001412">
    <property type="entry name" value="aa-tRNA-synth_I_CS"/>
</dbReference>